<keyword evidence="3" id="KW-1185">Reference proteome</keyword>
<reference evidence="2" key="2">
    <citation type="submission" date="2020-06" db="EMBL/GenBank/DDBJ databases">
        <title>Helianthus annuus Genome sequencing and assembly Release 2.</title>
        <authorList>
            <person name="Gouzy J."/>
            <person name="Langlade N."/>
            <person name="Munos S."/>
        </authorList>
    </citation>
    <scope>NUCLEOTIDE SEQUENCE</scope>
    <source>
        <tissue evidence="2">Leaves</tissue>
    </source>
</reference>
<accession>A0A9K3J2V4</accession>
<comment type="caution">
    <text evidence="2">The sequence shown here is derived from an EMBL/GenBank/DDBJ whole genome shotgun (WGS) entry which is preliminary data.</text>
</comment>
<feature type="signal peptide" evidence="1">
    <location>
        <begin position="1"/>
        <end position="19"/>
    </location>
</feature>
<dbReference type="Proteomes" id="UP000215914">
    <property type="component" value="Unassembled WGS sequence"/>
</dbReference>
<keyword evidence="1" id="KW-0732">Signal</keyword>
<dbReference type="EMBL" id="MNCJ02000320">
    <property type="protein sequence ID" value="KAF5807539.1"/>
    <property type="molecule type" value="Genomic_DNA"/>
</dbReference>
<organism evidence="2 3">
    <name type="scientific">Helianthus annuus</name>
    <name type="common">Common sunflower</name>
    <dbReference type="NCBI Taxonomy" id="4232"/>
    <lineage>
        <taxon>Eukaryota</taxon>
        <taxon>Viridiplantae</taxon>
        <taxon>Streptophyta</taxon>
        <taxon>Embryophyta</taxon>
        <taxon>Tracheophyta</taxon>
        <taxon>Spermatophyta</taxon>
        <taxon>Magnoliopsida</taxon>
        <taxon>eudicotyledons</taxon>
        <taxon>Gunneridae</taxon>
        <taxon>Pentapetalae</taxon>
        <taxon>asterids</taxon>
        <taxon>campanulids</taxon>
        <taxon>Asterales</taxon>
        <taxon>Asteraceae</taxon>
        <taxon>Asteroideae</taxon>
        <taxon>Heliantheae alliance</taxon>
        <taxon>Heliantheae</taxon>
        <taxon>Helianthus</taxon>
    </lineage>
</organism>
<evidence type="ECO:0000256" key="1">
    <source>
        <dbReference type="SAM" id="SignalP"/>
    </source>
</evidence>
<reference evidence="2" key="1">
    <citation type="journal article" date="2017" name="Nature">
        <title>The sunflower genome provides insights into oil metabolism, flowering and Asterid evolution.</title>
        <authorList>
            <person name="Badouin H."/>
            <person name="Gouzy J."/>
            <person name="Grassa C.J."/>
            <person name="Murat F."/>
            <person name="Staton S.E."/>
            <person name="Cottret L."/>
            <person name="Lelandais-Briere C."/>
            <person name="Owens G.L."/>
            <person name="Carrere S."/>
            <person name="Mayjonade B."/>
            <person name="Legrand L."/>
            <person name="Gill N."/>
            <person name="Kane N.C."/>
            <person name="Bowers J.E."/>
            <person name="Hubner S."/>
            <person name="Bellec A."/>
            <person name="Berard A."/>
            <person name="Berges H."/>
            <person name="Blanchet N."/>
            <person name="Boniface M.C."/>
            <person name="Brunel D."/>
            <person name="Catrice O."/>
            <person name="Chaidir N."/>
            <person name="Claudel C."/>
            <person name="Donnadieu C."/>
            <person name="Faraut T."/>
            <person name="Fievet G."/>
            <person name="Helmstetter N."/>
            <person name="King M."/>
            <person name="Knapp S.J."/>
            <person name="Lai Z."/>
            <person name="Le Paslier M.C."/>
            <person name="Lippi Y."/>
            <person name="Lorenzon L."/>
            <person name="Mandel J.R."/>
            <person name="Marage G."/>
            <person name="Marchand G."/>
            <person name="Marquand E."/>
            <person name="Bret-Mestries E."/>
            <person name="Morien E."/>
            <person name="Nambeesan S."/>
            <person name="Nguyen T."/>
            <person name="Pegot-Espagnet P."/>
            <person name="Pouilly N."/>
            <person name="Raftis F."/>
            <person name="Sallet E."/>
            <person name="Schiex T."/>
            <person name="Thomas J."/>
            <person name="Vandecasteele C."/>
            <person name="Vares D."/>
            <person name="Vear F."/>
            <person name="Vautrin S."/>
            <person name="Crespi M."/>
            <person name="Mangin B."/>
            <person name="Burke J.M."/>
            <person name="Salse J."/>
            <person name="Munos S."/>
            <person name="Vincourt P."/>
            <person name="Rieseberg L.H."/>
            <person name="Langlade N.B."/>
        </authorList>
    </citation>
    <scope>NUCLEOTIDE SEQUENCE</scope>
    <source>
        <tissue evidence="2">Leaves</tissue>
    </source>
</reference>
<sequence>MISWPVSLLASVHLSILHMLHNFYGIIENHVKLENPSKNVCASVPTPVGCHTYGPKHQ</sequence>
<dbReference type="AlphaFoldDB" id="A0A9K3J2V4"/>
<evidence type="ECO:0000313" key="3">
    <source>
        <dbReference type="Proteomes" id="UP000215914"/>
    </source>
</evidence>
<feature type="chain" id="PRO_5039938374" evidence="1">
    <location>
        <begin position="20"/>
        <end position="58"/>
    </location>
</feature>
<proteinExistence type="predicted"/>
<gene>
    <name evidence="2" type="ORF">HanXRQr2_Chr05g0234811</name>
</gene>
<dbReference type="Gramene" id="mRNA:HanXRQr2_Chr05g0234811">
    <property type="protein sequence ID" value="CDS:HanXRQr2_Chr05g0234811.1"/>
    <property type="gene ID" value="HanXRQr2_Chr05g0234811"/>
</dbReference>
<protein>
    <submittedName>
        <fullName evidence="2">Uncharacterized protein</fullName>
    </submittedName>
</protein>
<evidence type="ECO:0000313" key="2">
    <source>
        <dbReference type="EMBL" id="KAF5807539.1"/>
    </source>
</evidence>
<name>A0A9K3J2V4_HELAN</name>